<evidence type="ECO:0000256" key="1">
    <source>
        <dbReference type="SAM" id="Phobius"/>
    </source>
</evidence>
<proteinExistence type="predicted"/>
<keyword evidence="1" id="KW-0472">Membrane</keyword>
<organism evidence="2 3">
    <name type="scientific">Candidatus Fervidibacter japonicus</name>
    <dbReference type="NCBI Taxonomy" id="2035412"/>
    <lineage>
        <taxon>Bacteria</taxon>
        <taxon>Candidatus Fervidibacterota</taxon>
        <taxon>Candidatus Fervidibacter</taxon>
    </lineage>
</organism>
<dbReference type="AlphaFoldDB" id="A0A2H5X9F0"/>
<comment type="caution">
    <text evidence="2">The sequence shown here is derived from an EMBL/GenBank/DDBJ whole genome shotgun (WGS) entry which is preliminary data.</text>
</comment>
<dbReference type="Pfam" id="PF07963">
    <property type="entry name" value="N_methyl"/>
    <property type="match status" value="1"/>
</dbReference>
<evidence type="ECO:0000313" key="2">
    <source>
        <dbReference type="EMBL" id="GBC97795.1"/>
    </source>
</evidence>
<keyword evidence="1" id="KW-1133">Transmembrane helix</keyword>
<reference evidence="3" key="1">
    <citation type="submission" date="2017-09" db="EMBL/GenBank/DDBJ databases">
        <title>Metaegenomics of thermophilic ammonia-oxidizing enrichment culture.</title>
        <authorList>
            <person name="Kato S."/>
            <person name="Suzuki K."/>
        </authorList>
    </citation>
    <scope>NUCLEOTIDE SEQUENCE [LARGE SCALE GENOMIC DNA]</scope>
</reference>
<name>A0A2H5X9F0_9BACT</name>
<evidence type="ECO:0000313" key="3">
    <source>
        <dbReference type="Proteomes" id="UP000236173"/>
    </source>
</evidence>
<dbReference type="PANTHER" id="PTHR30093">
    <property type="entry name" value="GENERAL SECRETION PATHWAY PROTEIN G"/>
    <property type="match status" value="1"/>
</dbReference>
<dbReference type="PROSITE" id="PS00409">
    <property type="entry name" value="PROKAR_NTER_METHYL"/>
    <property type="match status" value="1"/>
</dbReference>
<accession>A0A2H5X9F0</accession>
<gene>
    <name evidence="2" type="ORF">HRbin17_00286</name>
</gene>
<dbReference type="Proteomes" id="UP000236173">
    <property type="component" value="Unassembled WGS sequence"/>
</dbReference>
<dbReference type="InterPro" id="IPR012902">
    <property type="entry name" value="N_methyl_site"/>
</dbReference>
<dbReference type="Gene3D" id="3.30.700.10">
    <property type="entry name" value="Glycoprotein, Type 4 Pilin"/>
    <property type="match status" value="1"/>
</dbReference>
<keyword evidence="1" id="KW-0812">Transmembrane</keyword>
<dbReference type="SUPFAM" id="SSF54523">
    <property type="entry name" value="Pili subunits"/>
    <property type="match status" value="1"/>
</dbReference>
<dbReference type="InterPro" id="IPR045584">
    <property type="entry name" value="Pilin-like"/>
</dbReference>
<dbReference type="EMBL" id="BEHT01000002">
    <property type="protein sequence ID" value="GBC97795.1"/>
    <property type="molecule type" value="Genomic_DNA"/>
</dbReference>
<protein>
    <recommendedName>
        <fullName evidence="4">Type II secretion system protein G</fullName>
    </recommendedName>
</protein>
<feature type="transmembrane region" description="Helical" evidence="1">
    <location>
        <begin position="12"/>
        <end position="34"/>
    </location>
</feature>
<dbReference type="NCBIfam" id="TIGR02532">
    <property type="entry name" value="IV_pilin_GFxxxE"/>
    <property type="match status" value="1"/>
</dbReference>
<sequence length="295" mass="33528">MTARGHLSHGFTLVELLTVIAILAILAGLLFPVFSQARAKGHQAGCLSNQRNLALALQQYAQDWDDTFPLRNPFVNDPTTTQRLDQFGFFTSPPDARPPESTTPIPARRTYWSNTVQVYLRSYQVMQCPSAAPTAITTDYRFAVPFSYQFNALLGAYRLAEVVNPTKCFLAIEAYGDAAPISFGSHEPRFTRWLGDYPWRYVPPPDSQRCGTRAVFYWWSNPDGQLVLPGDMRVHAGGTDYMYGDGHVKWQRNPGHWEQSAWRSLDPHSGRFWEFWTDRTDEGPCAPYLFRPIVP</sequence>
<evidence type="ECO:0008006" key="4">
    <source>
        <dbReference type="Google" id="ProtNLM"/>
    </source>
</evidence>